<keyword evidence="4 6" id="KW-1133">Transmembrane helix</keyword>
<dbReference type="InterPro" id="IPR020846">
    <property type="entry name" value="MFS_dom"/>
</dbReference>
<feature type="domain" description="Major facilitator superfamily (MFS) profile" evidence="7">
    <location>
        <begin position="14"/>
        <end position="398"/>
    </location>
</feature>
<feature type="transmembrane region" description="Helical" evidence="6">
    <location>
        <begin position="371"/>
        <end position="393"/>
    </location>
</feature>
<feature type="transmembrane region" description="Helical" evidence="6">
    <location>
        <begin position="283"/>
        <end position="303"/>
    </location>
</feature>
<accession>A0ABQ6GL15</accession>
<feature type="transmembrane region" description="Helical" evidence="6">
    <location>
        <begin position="252"/>
        <end position="271"/>
    </location>
</feature>
<reference evidence="8 9" key="1">
    <citation type="submission" date="2023-03" db="EMBL/GenBank/DDBJ databases">
        <title>Draft genome sequence of the bacteria which degrade cell wall of Tricholomamatutake.</title>
        <authorList>
            <person name="Konishi Y."/>
            <person name="Fukuta Y."/>
            <person name="Shirasaka N."/>
        </authorList>
    </citation>
    <scope>NUCLEOTIDE SEQUENCE [LARGE SCALE GENOMIC DNA]</scope>
    <source>
        <strain evidence="9">mu1</strain>
    </source>
</reference>
<evidence type="ECO:0000256" key="5">
    <source>
        <dbReference type="ARBA" id="ARBA00023136"/>
    </source>
</evidence>
<dbReference type="RefSeq" id="WP_284241756.1">
    <property type="nucleotide sequence ID" value="NZ_BSSQ01000024.1"/>
</dbReference>
<dbReference type="InterPro" id="IPR036259">
    <property type="entry name" value="MFS_trans_sf"/>
</dbReference>
<dbReference type="InterPro" id="IPR050382">
    <property type="entry name" value="MFS_Na/Anion_cotransporter"/>
</dbReference>
<comment type="caution">
    <text evidence="8">The sequence shown here is derived from an EMBL/GenBank/DDBJ whole genome shotgun (WGS) entry which is preliminary data.</text>
</comment>
<evidence type="ECO:0000313" key="8">
    <source>
        <dbReference type="EMBL" id="GLX70943.1"/>
    </source>
</evidence>
<dbReference type="InterPro" id="IPR011701">
    <property type="entry name" value="MFS"/>
</dbReference>
<evidence type="ECO:0000256" key="6">
    <source>
        <dbReference type="SAM" id="Phobius"/>
    </source>
</evidence>
<evidence type="ECO:0000256" key="3">
    <source>
        <dbReference type="ARBA" id="ARBA00022692"/>
    </source>
</evidence>
<evidence type="ECO:0000256" key="4">
    <source>
        <dbReference type="ARBA" id="ARBA00022989"/>
    </source>
</evidence>
<keyword evidence="3 6" id="KW-0812">Transmembrane</keyword>
<dbReference type="EMBL" id="BSSQ01000024">
    <property type="protein sequence ID" value="GLX70943.1"/>
    <property type="molecule type" value="Genomic_DNA"/>
</dbReference>
<comment type="subcellular location">
    <subcellularLocation>
        <location evidence="1">Cell membrane</location>
        <topology evidence="1">Multi-pass membrane protein</topology>
    </subcellularLocation>
</comment>
<evidence type="ECO:0000313" key="9">
    <source>
        <dbReference type="Proteomes" id="UP001157114"/>
    </source>
</evidence>
<dbReference type="Gene3D" id="1.20.1250.20">
    <property type="entry name" value="MFS general substrate transporter like domains"/>
    <property type="match status" value="2"/>
</dbReference>
<feature type="transmembrane region" description="Helical" evidence="6">
    <location>
        <begin position="341"/>
        <end position="365"/>
    </location>
</feature>
<feature type="transmembrane region" description="Helical" evidence="6">
    <location>
        <begin position="45"/>
        <end position="68"/>
    </location>
</feature>
<evidence type="ECO:0000256" key="1">
    <source>
        <dbReference type="ARBA" id="ARBA00004651"/>
    </source>
</evidence>
<feature type="transmembrane region" description="Helical" evidence="6">
    <location>
        <begin position="147"/>
        <end position="164"/>
    </location>
</feature>
<feature type="transmembrane region" description="Helical" evidence="6">
    <location>
        <begin position="309"/>
        <end position="329"/>
    </location>
</feature>
<organism evidence="8 9">
    <name type="scientific">Paenibacillus glycanilyticus</name>
    <dbReference type="NCBI Taxonomy" id="126569"/>
    <lineage>
        <taxon>Bacteria</taxon>
        <taxon>Bacillati</taxon>
        <taxon>Bacillota</taxon>
        <taxon>Bacilli</taxon>
        <taxon>Bacillales</taxon>
        <taxon>Paenibacillaceae</taxon>
        <taxon>Paenibacillus</taxon>
    </lineage>
</organism>
<dbReference type="SUPFAM" id="SSF103473">
    <property type="entry name" value="MFS general substrate transporter"/>
    <property type="match status" value="1"/>
</dbReference>
<dbReference type="PROSITE" id="PS50850">
    <property type="entry name" value="MFS"/>
    <property type="match status" value="1"/>
</dbReference>
<evidence type="ECO:0000259" key="7">
    <source>
        <dbReference type="PROSITE" id="PS50850"/>
    </source>
</evidence>
<dbReference type="CDD" id="cd17319">
    <property type="entry name" value="MFS_ExuT_GudP_like"/>
    <property type="match status" value="1"/>
</dbReference>
<protein>
    <submittedName>
        <fullName evidence="8">MFS transporter</fullName>
    </submittedName>
</protein>
<keyword evidence="2" id="KW-0813">Transport</keyword>
<proteinExistence type="predicted"/>
<keyword evidence="5 6" id="KW-0472">Membrane</keyword>
<feature type="transmembrane region" description="Helical" evidence="6">
    <location>
        <begin position="80"/>
        <end position="99"/>
    </location>
</feature>
<dbReference type="PANTHER" id="PTHR11662">
    <property type="entry name" value="SOLUTE CARRIER FAMILY 17"/>
    <property type="match status" value="1"/>
</dbReference>
<keyword evidence="9" id="KW-1185">Reference proteome</keyword>
<dbReference type="PANTHER" id="PTHR11662:SF399">
    <property type="entry name" value="FI19708P1-RELATED"/>
    <property type="match status" value="1"/>
</dbReference>
<dbReference type="Proteomes" id="UP001157114">
    <property type="component" value="Unassembled WGS sequence"/>
</dbReference>
<evidence type="ECO:0000256" key="2">
    <source>
        <dbReference type="ARBA" id="ARBA00022448"/>
    </source>
</evidence>
<gene>
    <name evidence="8" type="ORF">MU1_52910</name>
</gene>
<sequence>MKNSAMINPGSKLILSVLYLGWIVSYIDRTVVSLALSKIGDDMSLSAGMLGIVLSAFFMGYAFMQIPGGWLADKYGSRRVIIVAVICWSIFTAFTGLAWSLASLLLVRFLFGVGEGGYPAASTKAISDYFPAAQRTKAQTTMMSSNALGAVMAPIICTPLLVAAGWRHTFLIVSCLGLVVVACFVLATRRAKTISSDLDSKPSKGNYKELLSNSLVWKVVLIFFFSNIAGWGLSSWMPTYLINELGIDLKSAGYLVAIPGIISVMGMLISGRIMDRIGTKVKYVVVCCTFVFAIFLYLVSVSSTITEVIVYQSIATFCASFTSSFIFTLPHRYMKEKVVGTAFGMINFGGQAAGILSPMIMGFLISASGGSYTSAFMFLTVSCVLAALTTLTLPSKKQMAAIASSKLNDEVSNSNTPPLHVSH</sequence>
<feature type="transmembrane region" description="Helical" evidence="6">
    <location>
        <begin position="210"/>
        <end position="232"/>
    </location>
</feature>
<dbReference type="Pfam" id="PF07690">
    <property type="entry name" value="MFS_1"/>
    <property type="match status" value="1"/>
</dbReference>
<feature type="transmembrane region" description="Helical" evidence="6">
    <location>
        <begin position="170"/>
        <end position="189"/>
    </location>
</feature>
<name>A0ABQ6GL15_9BACL</name>